<dbReference type="PANTHER" id="PTHR42085:SF1">
    <property type="entry name" value="F-BOX DOMAIN-CONTAINING PROTEIN"/>
    <property type="match status" value="1"/>
</dbReference>
<dbReference type="PANTHER" id="PTHR42085">
    <property type="entry name" value="F-BOX DOMAIN-CONTAINING PROTEIN"/>
    <property type="match status" value="1"/>
</dbReference>
<gene>
    <name evidence="1" type="ORF">BBO_08826</name>
</gene>
<accession>A0A166WYC9</accession>
<comment type="caution">
    <text evidence="1">The sequence shown here is derived from an EMBL/GenBank/DDBJ whole genome shotgun (WGS) entry which is preliminary data.</text>
</comment>
<dbReference type="OrthoDB" id="62952at2759"/>
<keyword evidence="2" id="KW-1185">Reference proteome</keyword>
<evidence type="ECO:0000313" key="2">
    <source>
        <dbReference type="Proteomes" id="UP000076863"/>
    </source>
</evidence>
<dbReference type="EMBL" id="AZHA01000044">
    <property type="protein sequence ID" value="OAA35224.1"/>
    <property type="molecule type" value="Genomic_DNA"/>
</dbReference>
<evidence type="ECO:0008006" key="3">
    <source>
        <dbReference type="Google" id="ProtNLM"/>
    </source>
</evidence>
<organism evidence="1 2">
    <name type="scientific">Beauveria brongniartii RCEF 3172</name>
    <dbReference type="NCBI Taxonomy" id="1081107"/>
    <lineage>
        <taxon>Eukaryota</taxon>
        <taxon>Fungi</taxon>
        <taxon>Dikarya</taxon>
        <taxon>Ascomycota</taxon>
        <taxon>Pezizomycotina</taxon>
        <taxon>Sordariomycetes</taxon>
        <taxon>Hypocreomycetidae</taxon>
        <taxon>Hypocreales</taxon>
        <taxon>Cordycipitaceae</taxon>
        <taxon>Beauveria</taxon>
        <taxon>Beauveria brongniartii</taxon>
    </lineage>
</organism>
<protein>
    <recommendedName>
        <fullName evidence="3">F-box domain-containing protein</fullName>
    </recommendedName>
</protein>
<evidence type="ECO:0000313" key="1">
    <source>
        <dbReference type="EMBL" id="OAA35224.1"/>
    </source>
</evidence>
<reference evidence="1 2" key="1">
    <citation type="journal article" date="2016" name="Genome Biol. Evol.">
        <title>Divergent and convergent evolution of fungal pathogenicity.</title>
        <authorList>
            <person name="Shang Y."/>
            <person name="Xiao G."/>
            <person name="Zheng P."/>
            <person name="Cen K."/>
            <person name="Zhan S."/>
            <person name="Wang C."/>
        </authorList>
    </citation>
    <scope>NUCLEOTIDE SEQUENCE [LARGE SCALE GENOMIC DNA]</scope>
    <source>
        <strain evidence="1 2">RCEF 3172</strain>
    </source>
</reference>
<proteinExistence type="predicted"/>
<dbReference type="Proteomes" id="UP000076863">
    <property type="component" value="Unassembled WGS sequence"/>
</dbReference>
<dbReference type="InterPro" id="IPR038883">
    <property type="entry name" value="AN11006-like"/>
</dbReference>
<sequence length="305" mass="34643">MPRLRQEPINLLNLPLEVQLQIYDYALSDPDLCDRRHRNGCNLCPLTQQEMNQPPFMWHRVVVDAVPKPGPREQVALSSNYGLPKAFSLAKTWTACDCGKRRGIHILRTNRYIFSVAAHMLWSRGSLCFFDATEFAACIEATSPGTRALIRGVRIMSLLNGETLDPRVCLRSQGDNGQERPSAVHPWEHRCLPEFWIALQLLPRLQHLTIPHRYLKGLQNMTDDQFFKTRAYLARLGCIYLTHLNLSPRDRGFTKTTPEISTSSGLPSSAAGPWHRCMVFPNVLIRPHGSTALRTFTLVMLSTVE</sequence>
<dbReference type="AlphaFoldDB" id="A0A166WYC9"/>
<name>A0A166WYC9_9HYPO</name>